<feature type="chain" id="PRO_5040244585" evidence="2">
    <location>
        <begin position="18"/>
        <end position="124"/>
    </location>
</feature>
<accession>A0A9N9BYV3</accession>
<evidence type="ECO:0000256" key="1">
    <source>
        <dbReference type="ARBA" id="ARBA00022729"/>
    </source>
</evidence>
<sequence>MTIFLCIIAFFSDLIIADKLNLAKRDFEGKISYTDFENTACGINTNDKYVCAVSGDIFNKTSLCNSLIQVDYGLNSVNVTVVDSCEDCNYNDLTLSQAAFQVLADLSAGVINGTWNFVPTSPSQ</sequence>
<evidence type="ECO:0000256" key="2">
    <source>
        <dbReference type="SAM" id="SignalP"/>
    </source>
</evidence>
<dbReference type="EMBL" id="CAJVPY010003105">
    <property type="protein sequence ID" value="CAG8581576.1"/>
    <property type="molecule type" value="Genomic_DNA"/>
</dbReference>
<protein>
    <submittedName>
        <fullName evidence="4">9459_t:CDS:1</fullName>
    </submittedName>
</protein>
<dbReference type="InterPro" id="IPR009009">
    <property type="entry name" value="RlpA-like_DPBB"/>
</dbReference>
<dbReference type="SUPFAM" id="SSF50685">
    <property type="entry name" value="Barwin-like endoglucanases"/>
    <property type="match status" value="1"/>
</dbReference>
<reference evidence="4" key="1">
    <citation type="submission" date="2021-06" db="EMBL/GenBank/DDBJ databases">
        <authorList>
            <person name="Kallberg Y."/>
            <person name="Tangrot J."/>
            <person name="Rosling A."/>
        </authorList>
    </citation>
    <scope>NUCLEOTIDE SEQUENCE</scope>
    <source>
        <strain evidence="4">MA453B</strain>
    </source>
</reference>
<dbReference type="Proteomes" id="UP000789405">
    <property type="component" value="Unassembled WGS sequence"/>
</dbReference>
<dbReference type="InterPro" id="IPR051477">
    <property type="entry name" value="Expansin_CellWall"/>
</dbReference>
<dbReference type="PANTHER" id="PTHR31836">
    <property type="match status" value="1"/>
</dbReference>
<feature type="domain" description="RlpA-like protein double-psi beta-barrel" evidence="3">
    <location>
        <begin position="39"/>
        <end position="113"/>
    </location>
</feature>
<dbReference type="CDD" id="cd22191">
    <property type="entry name" value="DPBB_RlpA_EXP_N-like"/>
    <property type="match status" value="1"/>
</dbReference>
<organism evidence="4 5">
    <name type="scientific">Dentiscutata erythropus</name>
    <dbReference type="NCBI Taxonomy" id="1348616"/>
    <lineage>
        <taxon>Eukaryota</taxon>
        <taxon>Fungi</taxon>
        <taxon>Fungi incertae sedis</taxon>
        <taxon>Mucoromycota</taxon>
        <taxon>Glomeromycotina</taxon>
        <taxon>Glomeromycetes</taxon>
        <taxon>Diversisporales</taxon>
        <taxon>Gigasporaceae</taxon>
        <taxon>Dentiscutata</taxon>
    </lineage>
</organism>
<dbReference type="AlphaFoldDB" id="A0A9N9BYV3"/>
<evidence type="ECO:0000313" key="5">
    <source>
        <dbReference type="Proteomes" id="UP000789405"/>
    </source>
</evidence>
<evidence type="ECO:0000259" key="3">
    <source>
        <dbReference type="Pfam" id="PF03330"/>
    </source>
</evidence>
<dbReference type="OrthoDB" id="623670at2759"/>
<dbReference type="InterPro" id="IPR036908">
    <property type="entry name" value="RlpA-like_sf"/>
</dbReference>
<gene>
    <name evidence="4" type="ORF">DERYTH_LOCUS6717</name>
</gene>
<evidence type="ECO:0000313" key="4">
    <source>
        <dbReference type="EMBL" id="CAG8581576.1"/>
    </source>
</evidence>
<dbReference type="PANTHER" id="PTHR31836:SF28">
    <property type="entry name" value="SRCR DOMAIN-CONTAINING PROTEIN-RELATED"/>
    <property type="match status" value="1"/>
</dbReference>
<comment type="caution">
    <text evidence="4">The sequence shown here is derived from an EMBL/GenBank/DDBJ whole genome shotgun (WGS) entry which is preliminary data.</text>
</comment>
<feature type="signal peptide" evidence="2">
    <location>
        <begin position="1"/>
        <end position="17"/>
    </location>
</feature>
<dbReference type="Pfam" id="PF03330">
    <property type="entry name" value="DPBB_1"/>
    <property type="match status" value="1"/>
</dbReference>
<keyword evidence="5" id="KW-1185">Reference proteome</keyword>
<keyword evidence="1 2" id="KW-0732">Signal</keyword>
<dbReference type="Gene3D" id="2.40.40.10">
    <property type="entry name" value="RlpA-like domain"/>
    <property type="match status" value="1"/>
</dbReference>
<name>A0A9N9BYV3_9GLOM</name>
<proteinExistence type="predicted"/>